<reference evidence="2" key="1">
    <citation type="submission" date="2021-11" db="EMBL/GenBank/DDBJ databases">
        <title>Purpureocillium_takamizusanense_genome.</title>
        <authorList>
            <person name="Nguyen N.-H."/>
        </authorList>
    </citation>
    <scope>NUCLEOTIDE SEQUENCE</scope>
    <source>
        <strain evidence="2">PT3</strain>
    </source>
</reference>
<accession>A0A9Q8QLD0</accession>
<organism evidence="2 3">
    <name type="scientific">Purpureocillium takamizusanense</name>
    <dbReference type="NCBI Taxonomy" id="2060973"/>
    <lineage>
        <taxon>Eukaryota</taxon>
        <taxon>Fungi</taxon>
        <taxon>Dikarya</taxon>
        <taxon>Ascomycota</taxon>
        <taxon>Pezizomycotina</taxon>
        <taxon>Sordariomycetes</taxon>
        <taxon>Hypocreomycetidae</taxon>
        <taxon>Hypocreales</taxon>
        <taxon>Ophiocordycipitaceae</taxon>
        <taxon>Purpureocillium</taxon>
    </lineage>
</organism>
<evidence type="ECO:0000256" key="1">
    <source>
        <dbReference type="SAM" id="MobiDB-lite"/>
    </source>
</evidence>
<dbReference type="Proteomes" id="UP000829364">
    <property type="component" value="Chromosome 6"/>
</dbReference>
<dbReference type="EMBL" id="CP086359">
    <property type="protein sequence ID" value="UNI20879.1"/>
    <property type="molecule type" value="Genomic_DNA"/>
</dbReference>
<proteinExistence type="predicted"/>
<dbReference type="RefSeq" id="XP_047844360.1">
    <property type="nucleotide sequence ID" value="XM_047988365.1"/>
</dbReference>
<dbReference type="AlphaFoldDB" id="A0A9Q8QLD0"/>
<evidence type="ECO:0000313" key="3">
    <source>
        <dbReference type="Proteomes" id="UP000829364"/>
    </source>
</evidence>
<name>A0A9Q8QLD0_9HYPO</name>
<dbReference type="GeneID" id="72068877"/>
<sequence>MYYYMEARKVRQALREVDRVLRPADMGQVSLLCAGSAQQQQKAYSNINAPPCCLLRSYAADPIDKASNVRLLPAPGQVLEKNRSGATPHLRDGTSISRENSWRDIFKREDKELLCSPSLVMFDHQRRSVEDLDRHPLRRSISRALKTAATAGDNNACQPKGASWEGPSGYRKWHAP</sequence>
<evidence type="ECO:0000313" key="2">
    <source>
        <dbReference type="EMBL" id="UNI20879.1"/>
    </source>
</evidence>
<keyword evidence="3" id="KW-1185">Reference proteome</keyword>
<feature type="region of interest" description="Disordered" evidence="1">
    <location>
        <begin position="148"/>
        <end position="176"/>
    </location>
</feature>
<dbReference type="KEGG" id="ptkz:JDV02_006928"/>
<protein>
    <submittedName>
        <fullName evidence="2">Uncharacterized protein</fullName>
    </submittedName>
</protein>
<gene>
    <name evidence="2" type="ORF">JDV02_006928</name>
</gene>